<dbReference type="KEGG" id="psco:LY89DRAFT_734841"/>
<keyword evidence="4" id="KW-1185">Reference proteome</keyword>
<evidence type="ECO:0000256" key="2">
    <source>
        <dbReference type="SAM" id="MobiDB-lite"/>
    </source>
</evidence>
<name>A0A194X792_MOLSC</name>
<keyword evidence="1" id="KW-0175">Coiled coil</keyword>
<sequence>MAPIYGFSDKTHQLLPNAQRVSKVQRFSKLAQKYSHPSNSDCPRTVLSHSPIAGTFKSGLTPLPLSATGWTQDQRLIHNYQKRRLVGFSSSDMEKLGALAAIPNERFGDDSSLEAVTAVMRVDDGAMSWLDNPIHPMYDRERWVKLSEMPLHSAPIPVRGDAEGYWLAENPHVWDILVPCLRLASQMLQHAHMVGWWDGLLNLNLKRITTLGRIPVDRRNLPLYTFHPRPGFTPLDPANRKEFHEKLAKIVPKIKIRLISGYAANEPGVVDEEVCLYGICGNNLLPNTGTIFINVSSELLQVLSTGHLNSDEKRLARFEFANTLMHETAHAVWYALRDDFQKTKKSKKPTHGEPYFETEPLQELGFSLENNMWGGDPKSLSSFGVNAAGGPGLPSLGICKSSWFRECNSGYDNNDNIPLDPPAPVPGQPDLYYISDYYPIPTTWFIDLQKKDKWEYIVRKVGISATQMGPTTYGMRNKTKIKDPRNLLQISTPLTQLQGLYVLGMQRADMTSLEIAALEQEVSRVEKAIKILNTASITFLAMYPDNVPVRATTAPAIDRSLTRERYPCVSKRYEEIRQYCLNNRKPLQLAFDSMDFDIPEPTMYRYILNQGGITISPTEFRDFLHCCQSKRRLFEYQPFPGPGMITKVPNGWPIETPYTIPSQRLAIDGQYFDDVLETFEKEGFRTSLYRIFGEFRDVDIEWLRKFLGFWFPGRILDSAGFRDIINDLAIDNTDILTLGPTGIARFRYPIAAADRKANITPYTQDRRKRNPPSNTPSPTTTPVGSPSTTPLGSPTTTLTGTPIVSAPKP</sequence>
<feature type="coiled-coil region" evidence="1">
    <location>
        <begin position="508"/>
        <end position="535"/>
    </location>
</feature>
<dbReference type="Proteomes" id="UP000070700">
    <property type="component" value="Unassembled WGS sequence"/>
</dbReference>
<evidence type="ECO:0000313" key="3">
    <source>
        <dbReference type="EMBL" id="KUJ15687.1"/>
    </source>
</evidence>
<dbReference type="InParanoid" id="A0A194X792"/>
<organism evidence="3 4">
    <name type="scientific">Mollisia scopiformis</name>
    <name type="common">Conifer needle endophyte fungus</name>
    <name type="synonym">Phialocephala scopiformis</name>
    <dbReference type="NCBI Taxonomy" id="149040"/>
    <lineage>
        <taxon>Eukaryota</taxon>
        <taxon>Fungi</taxon>
        <taxon>Dikarya</taxon>
        <taxon>Ascomycota</taxon>
        <taxon>Pezizomycotina</taxon>
        <taxon>Leotiomycetes</taxon>
        <taxon>Helotiales</taxon>
        <taxon>Mollisiaceae</taxon>
        <taxon>Mollisia</taxon>
    </lineage>
</organism>
<reference evidence="3 4" key="1">
    <citation type="submission" date="2015-10" db="EMBL/GenBank/DDBJ databases">
        <title>Full genome of DAOMC 229536 Phialocephala scopiformis, a fungal endophyte of spruce producing the potent anti-insectan compound rugulosin.</title>
        <authorList>
            <consortium name="DOE Joint Genome Institute"/>
            <person name="Walker A.K."/>
            <person name="Frasz S.L."/>
            <person name="Seifert K.A."/>
            <person name="Miller J.D."/>
            <person name="Mondo S.J."/>
            <person name="Labutti K."/>
            <person name="Lipzen A."/>
            <person name="Dockter R."/>
            <person name="Kennedy M."/>
            <person name="Grigoriev I.V."/>
            <person name="Spatafora J.W."/>
        </authorList>
    </citation>
    <scope>NUCLEOTIDE SEQUENCE [LARGE SCALE GENOMIC DNA]</scope>
    <source>
        <strain evidence="3 4">CBS 120377</strain>
    </source>
</reference>
<dbReference type="STRING" id="149040.A0A194X792"/>
<protein>
    <submittedName>
        <fullName evidence="3">Uncharacterized protein</fullName>
    </submittedName>
</protein>
<proteinExistence type="predicted"/>
<dbReference type="RefSeq" id="XP_018070042.1">
    <property type="nucleotide sequence ID" value="XM_018219945.1"/>
</dbReference>
<accession>A0A194X792</accession>
<dbReference type="OrthoDB" id="10254945at2759"/>
<gene>
    <name evidence="3" type="ORF">LY89DRAFT_734841</name>
</gene>
<evidence type="ECO:0000256" key="1">
    <source>
        <dbReference type="SAM" id="Coils"/>
    </source>
</evidence>
<dbReference type="AlphaFoldDB" id="A0A194X792"/>
<feature type="region of interest" description="Disordered" evidence="2">
    <location>
        <begin position="759"/>
        <end position="809"/>
    </location>
</feature>
<evidence type="ECO:0000313" key="4">
    <source>
        <dbReference type="Proteomes" id="UP000070700"/>
    </source>
</evidence>
<feature type="compositionally biased region" description="Low complexity" evidence="2">
    <location>
        <begin position="776"/>
        <end position="802"/>
    </location>
</feature>
<dbReference type="GeneID" id="28829671"/>
<dbReference type="EMBL" id="KQ947417">
    <property type="protein sequence ID" value="KUJ15687.1"/>
    <property type="molecule type" value="Genomic_DNA"/>
</dbReference>